<dbReference type="CDD" id="cd09534">
    <property type="entry name" value="SAM_Ste11_fungal"/>
    <property type="match status" value="1"/>
</dbReference>
<sequence>MAMLASKSPYGTPVNGGNNQKLPTRTFSETSLRVQQSTSTHQDNLFMSPTNSEFSDHYDGLNSVRAWDEKRVGEWLHSIRCGQYEILFEENNFTGESLLECDQSILTDMGIKKIGDRVRINVAIKQLRNRSLAARNQHRNRESMAALDALTSMAADPSKPQPRLGNKRLESSALKNSSRPSSPLAETHLGGLRSRYAIPSPADSSKREAINNGYFSQPNSASSVNGRRPETPQIVVQSSSNIGKSHLRQNSSIDGLTAGGLPSNSPVIKIVHNGGQTKVVNVKFCKSADEVTMTVLKKLLIPEKHFRNYCCYVLEGLEPKQANCRRITDDELMAICGDASRSERNRLILRKINDGLPDLDEVKKAAKLAVDENQALHANALNATNMRNQIKLQQLTGESWSNIQAPLSPGPMTERHVEILQRADELERAEAVPPRPSREDENSTIRSFFGGRPPSEMIVNELTTYFPGHQKEDIEKTMRMSVRRSQRLSRAASRLSVVSNASLASSLQDAPPVPKIPSIADQWLTKPGEAGIGAKPRPLSVSRLYNPYRDSIASSALAPLQEESPISPTEPNRKSYVSFADSTDSLHLDGQSYFEESPVGTENLNERLSMMVAEDGEEADPELANFLRGNNFDKNNWMKGDLIGEGSFGSVYLALHAITGELMAVKQVELPDVGKGTESDKKKQSMVNALKLEIELLQGLHHVHIVQYLGTSSDETHLNIFLEYVPGGSIAAMLKQYNTFPEPLTRNFTRQILDGLSYLHSRNIIHRDIKGANILVDNRGAVKISDFGVSKQTTSNLTNPSSLSTTVPVGPLGGPGTRTSLQGSVFWMAPEVVRQTGQSIKSDIWSVGCLIVEMFTGSRPFPSMTTLQTLFAVGSQGEKPQIPDVASPDARRFLDLCFEVDQTKRPTATELLKESFCAQSIGMVTH</sequence>
<organism evidence="13 14">
    <name type="scientific">Lithohypha guttulata</name>
    <dbReference type="NCBI Taxonomy" id="1690604"/>
    <lineage>
        <taxon>Eukaryota</taxon>
        <taxon>Fungi</taxon>
        <taxon>Dikarya</taxon>
        <taxon>Ascomycota</taxon>
        <taxon>Pezizomycotina</taxon>
        <taxon>Eurotiomycetes</taxon>
        <taxon>Chaetothyriomycetidae</taxon>
        <taxon>Chaetothyriales</taxon>
        <taxon>Trichomeriaceae</taxon>
        <taxon>Lithohypha</taxon>
    </lineage>
</organism>
<comment type="catalytic activity">
    <reaction evidence="7">
        <text>L-threonyl-[protein] + ATP = O-phospho-L-threonyl-[protein] + ADP + H(+)</text>
        <dbReference type="Rhea" id="RHEA:46608"/>
        <dbReference type="Rhea" id="RHEA-COMP:11060"/>
        <dbReference type="Rhea" id="RHEA-COMP:11605"/>
        <dbReference type="ChEBI" id="CHEBI:15378"/>
        <dbReference type="ChEBI" id="CHEBI:30013"/>
        <dbReference type="ChEBI" id="CHEBI:30616"/>
        <dbReference type="ChEBI" id="CHEBI:61977"/>
        <dbReference type="ChEBI" id="CHEBI:456216"/>
        <dbReference type="EC" id="2.7.11.24"/>
    </reaction>
    <physiologicalReaction direction="left-to-right" evidence="7">
        <dbReference type="Rhea" id="RHEA:46609"/>
    </physiologicalReaction>
</comment>
<dbReference type="SMART" id="SM00454">
    <property type="entry name" value="SAM"/>
    <property type="match status" value="1"/>
</dbReference>
<evidence type="ECO:0000259" key="12">
    <source>
        <dbReference type="PROSITE" id="PS50105"/>
    </source>
</evidence>
<dbReference type="InterPro" id="IPR029458">
    <property type="entry name" value="Ras-bd_By2"/>
</dbReference>
<protein>
    <recommendedName>
        <fullName evidence="2">mitogen-activated protein kinase</fullName>
        <ecNumber evidence="2">2.7.11.24</ecNumber>
    </recommendedName>
</protein>
<keyword evidence="5" id="KW-0418">Kinase</keyword>
<dbReference type="SMART" id="SM00220">
    <property type="entry name" value="S_TKc"/>
    <property type="match status" value="1"/>
</dbReference>
<feature type="compositionally biased region" description="Polar residues" evidence="10">
    <location>
        <begin position="239"/>
        <end position="254"/>
    </location>
</feature>
<dbReference type="InterPro" id="IPR050538">
    <property type="entry name" value="MAP_kinase_kinase_kinase"/>
</dbReference>
<dbReference type="FunFam" id="3.30.200.20:FF:000387">
    <property type="entry name" value="Serine/threonine-protein kinase STE11"/>
    <property type="match status" value="1"/>
</dbReference>
<keyword evidence="4 9" id="KW-0547">Nucleotide-binding</keyword>
<dbReference type="SUPFAM" id="SSF56112">
    <property type="entry name" value="Protein kinase-like (PK-like)"/>
    <property type="match status" value="1"/>
</dbReference>
<feature type="compositionally biased region" description="Polar residues" evidence="10">
    <location>
        <begin position="213"/>
        <end position="225"/>
    </location>
</feature>
<dbReference type="PANTHER" id="PTHR48016:SF56">
    <property type="entry name" value="MAPKK KINASE"/>
    <property type="match status" value="1"/>
</dbReference>
<evidence type="ECO:0000313" key="14">
    <source>
        <dbReference type="Proteomes" id="UP001309876"/>
    </source>
</evidence>
<keyword evidence="14" id="KW-1185">Reference proteome</keyword>
<evidence type="ECO:0000256" key="7">
    <source>
        <dbReference type="ARBA" id="ARBA00047919"/>
    </source>
</evidence>
<feature type="domain" description="Protein kinase" evidence="11">
    <location>
        <begin position="637"/>
        <end position="917"/>
    </location>
</feature>
<dbReference type="SUPFAM" id="SSF47769">
    <property type="entry name" value="SAM/Pointed domain"/>
    <property type="match status" value="1"/>
</dbReference>
<feature type="region of interest" description="Disordered" evidence="10">
    <location>
        <begin position="1"/>
        <end position="21"/>
    </location>
</feature>
<comment type="caution">
    <text evidence="13">The sequence shown here is derived from an EMBL/GenBank/DDBJ whole genome shotgun (WGS) entry which is preliminary data.</text>
</comment>
<evidence type="ECO:0000256" key="2">
    <source>
        <dbReference type="ARBA" id="ARBA00012411"/>
    </source>
</evidence>
<dbReference type="InterPro" id="IPR008271">
    <property type="entry name" value="Ser/Thr_kinase_AS"/>
</dbReference>
<comment type="similarity">
    <text evidence="1">Belongs to the protein kinase superfamily. STE Ser/Thr protein kinase family. MAP kinase kinase kinase subfamily.</text>
</comment>
<dbReference type="PANTHER" id="PTHR48016">
    <property type="entry name" value="MAP KINASE KINASE KINASE SSK2-RELATED-RELATED"/>
    <property type="match status" value="1"/>
</dbReference>
<feature type="compositionally biased region" description="Basic and acidic residues" evidence="10">
    <location>
        <begin position="427"/>
        <end position="443"/>
    </location>
</feature>
<dbReference type="InterPro" id="IPR000719">
    <property type="entry name" value="Prot_kinase_dom"/>
</dbReference>
<name>A0AAN7YEZ7_9EURO</name>
<dbReference type="EC" id="2.7.11.24" evidence="2"/>
<dbReference type="EMBL" id="JAVRRJ010000007">
    <property type="protein sequence ID" value="KAK5083123.1"/>
    <property type="molecule type" value="Genomic_DNA"/>
</dbReference>
<evidence type="ECO:0000256" key="5">
    <source>
        <dbReference type="ARBA" id="ARBA00022777"/>
    </source>
</evidence>
<dbReference type="Proteomes" id="UP001309876">
    <property type="component" value="Unassembled WGS sequence"/>
</dbReference>
<dbReference type="PROSITE" id="PS00108">
    <property type="entry name" value="PROTEIN_KINASE_ST"/>
    <property type="match status" value="1"/>
</dbReference>
<dbReference type="Pfam" id="PF14847">
    <property type="entry name" value="Ras_bdg_2"/>
    <property type="match status" value="1"/>
</dbReference>
<dbReference type="InterPro" id="IPR011009">
    <property type="entry name" value="Kinase-like_dom_sf"/>
</dbReference>
<dbReference type="InterPro" id="IPR017441">
    <property type="entry name" value="Protein_kinase_ATP_BS"/>
</dbReference>
<evidence type="ECO:0000256" key="9">
    <source>
        <dbReference type="PROSITE-ProRule" id="PRU10141"/>
    </source>
</evidence>
<dbReference type="Pfam" id="PF00536">
    <property type="entry name" value="SAM_1"/>
    <property type="match status" value="1"/>
</dbReference>
<dbReference type="SMART" id="SM01304">
    <property type="entry name" value="Ras_bdg_2"/>
    <property type="match status" value="1"/>
</dbReference>
<dbReference type="Gene3D" id="1.10.150.50">
    <property type="entry name" value="Transcription Factor, Ets-1"/>
    <property type="match status" value="1"/>
</dbReference>
<evidence type="ECO:0000313" key="13">
    <source>
        <dbReference type="EMBL" id="KAK5083123.1"/>
    </source>
</evidence>
<feature type="region of interest" description="Disordered" evidence="10">
    <location>
        <begin position="153"/>
        <end position="230"/>
    </location>
</feature>
<dbReference type="Gene3D" id="3.30.200.20">
    <property type="entry name" value="Phosphorylase Kinase, domain 1"/>
    <property type="match status" value="1"/>
</dbReference>
<keyword evidence="6 9" id="KW-0067">ATP-binding</keyword>
<feature type="domain" description="SAM" evidence="12">
    <location>
        <begin position="67"/>
        <end position="130"/>
    </location>
</feature>
<reference evidence="13 14" key="1">
    <citation type="submission" date="2023-08" db="EMBL/GenBank/DDBJ databases">
        <title>Black Yeasts Isolated from many extreme environments.</title>
        <authorList>
            <person name="Coleine C."/>
            <person name="Stajich J.E."/>
            <person name="Selbmann L."/>
        </authorList>
    </citation>
    <scope>NUCLEOTIDE SEQUENCE [LARGE SCALE GENOMIC DNA]</scope>
    <source>
        <strain evidence="13 14">CCFEE 5910</strain>
    </source>
</reference>
<dbReference type="GO" id="GO:0004709">
    <property type="term" value="F:MAP kinase kinase kinase activity"/>
    <property type="evidence" value="ECO:0007669"/>
    <property type="project" value="UniProtKB-ARBA"/>
</dbReference>
<dbReference type="AlphaFoldDB" id="A0AAN7YEZ7"/>
<dbReference type="Pfam" id="PF00069">
    <property type="entry name" value="Pkinase"/>
    <property type="match status" value="1"/>
</dbReference>
<dbReference type="Gene3D" id="1.10.510.10">
    <property type="entry name" value="Transferase(Phosphotransferase) domain 1"/>
    <property type="match status" value="1"/>
</dbReference>
<proteinExistence type="inferred from homology"/>
<gene>
    <name evidence="13" type="primary">STE11</name>
    <name evidence="13" type="ORF">LTR05_007006</name>
</gene>
<evidence type="ECO:0000256" key="10">
    <source>
        <dbReference type="SAM" id="MobiDB-lite"/>
    </source>
</evidence>
<evidence type="ECO:0000256" key="6">
    <source>
        <dbReference type="ARBA" id="ARBA00022840"/>
    </source>
</evidence>
<evidence type="ECO:0000256" key="4">
    <source>
        <dbReference type="ARBA" id="ARBA00022741"/>
    </source>
</evidence>
<evidence type="ECO:0000256" key="3">
    <source>
        <dbReference type="ARBA" id="ARBA00022679"/>
    </source>
</evidence>
<dbReference type="Gene3D" id="3.10.20.90">
    <property type="entry name" value="Phosphatidylinositol 3-kinase Catalytic Subunit, Chain A, domain 1"/>
    <property type="match status" value="1"/>
</dbReference>
<dbReference type="InterPro" id="IPR013761">
    <property type="entry name" value="SAM/pointed_sf"/>
</dbReference>
<dbReference type="FunFam" id="3.10.20.90:FF:000214">
    <property type="entry name" value="Serine/threonine-protein kinase STE11"/>
    <property type="match status" value="1"/>
</dbReference>
<dbReference type="GO" id="GO:0005524">
    <property type="term" value="F:ATP binding"/>
    <property type="evidence" value="ECO:0007669"/>
    <property type="project" value="UniProtKB-UniRule"/>
</dbReference>
<evidence type="ECO:0000256" key="1">
    <source>
        <dbReference type="ARBA" id="ARBA00006529"/>
    </source>
</evidence>
<dbReference type="PROSITE" id="PS50105">
    <property type="entry name" value="SAM_DOMAIN"/>
    <property type="match status" value="1"/>
</dbReference>
<comment type="catalytic activity">
    <reaction evidence="8">
        <text>L-seryl-[protein] + ATP = O-phospho-L-seryl-[protein] + ADP + H(+)</text>
        <dbReference type="Rhea" id="RHEA:17989"/>
        <dbReference type="Rhea" id="RHEA-COMP:9863"/>
        <dbReference type="Rhea" id="RHEA-COMP:11604"/>
        <dbReference type="ChEBI" id="CHEBI:15378"/>
        <dbReference type="ChEBI" id="CHEBI:29999"/>
        <dbReference type="ChEBI" id="CHEBI:30616"/>
        <dbReference type="ChEBI" id="CHEBI:83421"/>
        <dbReference type="ChEBI" id="CHEBI:456216"/>
        <dbReference type="EC" id="2.7.11.24"/>
    </reaction>
    <physiologicalReaction direction="left-to-right" evidence="8">
        <dbReference type="Rhea" id="RHEA:17990"/>
    </physiologicalReaction>
</comment>
<evidence type="ECO:0000259" key="11">
    <source>
        <dbReference type="PROSITE" id="PS50011"/>
    </source>
</evidence>
<feature type="region of interest" description="Disordered" evidence="10">
    <location>
        <begin position="239"/>
        <end position="258"/>
    </location>
</feature>
<dbReference type="PROSITE" id="PS50011">
    <property type="entry name" value="PROTEIN_KINASE_DOM"/>
    <property type="match status" value="1"/>
</dbReference>
<dbReference type="FunFam" id="1.10.510.10:FF:000334">
    <property type="entry name" value="Serine/threonine-protein kinase STE11"/>
    <property type="match status" value="1"/>
</dbReference>
<feature type="region of interest" description="Disordered" evidence="10">
    <location>
        <begin position="427"/>
        <end position="450"/>
    </location>
</feature>
<dbReference type="GO" id="GO:0004707">
    <property type="term" value="F:MAP kinase activity"/>
    <property type="evidence" value="ECO:0007669"/>
    <property type="project" value="UniProtKB-EC"/>
</dbReference>
<keyword evidence="3 13" id="KW-0808">Transferase</keyword>
<feature type="binding site" evidence="9">
    <location>
        <position position="666"/>
    </location>
    <ligand>
        <name>ATP</name>
        <dbReference type="ChEBI" id="CHEBI:30616"/>
    </ligand>
</feature>
<dbReference type="InterPro" id="IPR001660">
    <property type="entry name" value="SAM"/>
</dbReference>
<dbReference type="PROSITE" id="PS00107">
    <property type="entry name" value="PROTEIN_KINASE_ATP"/>
    <property type="match status" value="1"/>
</dbReference>
<accession>A0AAN7YEZ7</accession>
<evidence type="ECO:0000256" key="8">
    <source>
        <dbReference type="ARBA" id="ARBA00048130"/>
    </source>
</evidence>